<feature type="domain" description="LysM" evidence="1">
    <location>
        <begin position="95"/>
        <end position="144"/>
    </location>
</feature>
<organism evidence="2 3">
    <name type="scientific">Longibacter salinarum</name>
    <dbReference type="NCBI Taxonomy" id="1850348"/>
    <lineage>
        <taxon>Bacteria</taxon>
        <taxon>Pseudomonadati</taxon>
        <taxon>Rhodothermota</taxon>
        <taxon>Rhodothermia</taxon>
        <taxon>Rhodothermales</taxon>
        <taxon>Salisaetaceae</taxon>
        <taxon>Longibacter</taxon>
    </lineage>
</organism>
<evidence type="ECO:0000313" key="2">
    <source>
        <dbReference type="EMBL" id="PEN11305.1"/>
    </source>
</evidence>
<accession>A0A2A8CTZ6</accession>
<sequence>MATFDFPREYGVDLNAKTTFGSARAIQKRIEDVVSGQIKDFLVMDEGKEVTLIGEAPSQAVRETAILLAGNVKGTARVNDDALMVQNAETKPEVSFHRVEEGHTLASISEAEYGDAGNAIQVRQANDFLLDGNEEVEPGQTIRLP</sequence>
<evidence type="ECO:0000259" key="1">
    <source>
        <dbReference type="PROSITE" id="PS51782"/>
    </source>
</evidence>
<dbReference type="RefSeq" id="WP_098078412.1">
    <property type="nucleotide sequence ID" value="NZ_PDEQ01000010.1"/>
</dbReference>
<dbReference type="InterPro" id="IPR018392">
    <property type="entry name" value="LysM"/>
</dbReference>
<dbReference type="OrthoDB" id="370541at2"/>
<dbReference type="AlphaFoldDB" id="A0A2A8CTZ6"/>
<dbReference type="PROSITE" id="PS51782">
    <property type="entry name" value="LYSM"/>
    <property type="match status" value="1"/>
</dbReference>
<dbReference type="Pfam" id="PF04972">
    <property type="entry name" value="BON"/>
    <property type="match status" value="1"/>
</dbReference>
<dbReference type="InterPro" id="IPR007055">
    <property type="entry name" value="BON_dom"/>
</dbReference>
<proteinExistence type="predicted"/>
<protein>
    <recommendedName>
        <fullName evidence="1">LysM domain-containing protein</fullName>
    </recommendedName>
</protein>
<comment type="caution">
    <text evidence="2">The sequence shown here is derived from an EMBL/GenBank/DDBJ whole genome shotgun (WGS) entry which is preliminary data.</text>
</comment>
<reference evidence="2 3" key="1">
    <citation type="submission" date="2017-10" db="EMBL/GenBank/DDBJ databases">
        <title>Draft genome of Longibacter Salinarum.</title>
        <authorList>
            <person name="Goh K.M."/>
            <person name="Shamsir M.S."/>
            <person name="Lim S.W."/>
        </authorList>
    </citation>
    <scope>NUCLEOTIDE SEQUENCE [LARGE SCALE GENOMIC DNA]</scope>
    <source>
        <strain evidence="2 3">KCTC 52045</strain>
    </source>
</reference>
<name>A0A2A8CTZ6_9BACT</name>
<evidence type="ECO:0000313" key="3">
    <source>
        <dbReference type="Proteomes" id="UP000220102"/>
    </source>
</evidence>
<dbReference type="Proteomes" id="UP000220102">
    <property type="component" value="Unassembled WGS sequence"/>
</dbReference>
<keyword evidence="3" id="KW-1185">Reference proteome</keyword>
<dbReference type="EMBL" id="PDEQ01000010">
    <property type="protein sequence ID" value="PEN11305.1"/>
    <property type="molecule type" value="Genomic_DNA"/>
</dbReference>
<gene>
    <name evidence="2" type="ORF">CRI94_16075</name>
</gene>